<feature type="transmembrane region" description="Helical" evidence="4">
    <location>
        <begin position="15"/>
        <end position="36"/>
    </location>
</feature>
<proteinExistence type="predicted"/>
<feature type="repeat" description="TPR" evidence="3">
    <location>
        <begin position="240"/>
        <end position="273"/>
    </location>
</feature>
<dbReference type="PANTHER" id="PTHR44227">
    <property type="match status" value="1"/>
</dbReference>
<dbReference type="SMART" id="SM00028">
    <property type="entry name" value="TPR"/>
    <property type="match status" value="6"/>
</dbReference>
<evidence type="ECO:0000313" key="5">
    <source>
        <dbReference type="EMBL" id="CAH3184351.1"/>
    </source>
</evidence>
<accession>A0ABN8RXZ0</accession>
<dbReference type="SUPFAM" id="SSF48452">
    <property type="entry name" value="TPR-like"/>
    <property type="match status" value="1"/>
</dbReference>
<evidence type="ECO:0000256" key="2">
    <source>
        <dbReference type="ARBA" id="ARBA00022803"/>
    </source>
</evidence>
<evidence type="ECO:0000256" key="1">
    <source>
        <dbReference type="ARBA" id="ARBA00022737"/>
    </source>
</evidence>
<feature type="transmembrane region" description="Helical" evidence="4">
    <location>
        <begin position="69"/>
        <end position="87"/>
    </location>
</feature>
<keyword evidence="6" id="KW-1185">Reference proteome</keyword>
<dbReference type="InterPro" id="IPR019734">
    <property type="entry name" value="TPR_rpt"/>
</dbReference>
<keyword evidence="1" id="KW-0677">Repeat</keyword>
<dbReference type="EMBL" id="CALNXK010000384">
    <property type="protein sequence ID" value="CAH3184351.1"/>
    <property type="molecule type" value="Genomic_DNA"/>
</dbReference>
<dbReference type="InterPro" id="IPR011990">
    <property type="entry name" value="TPR-like_helical_dom_sf"/>
</dbReference>
<gene>
    <name evidence="5" type="ORF">PLOB_00030177</name>
</gene>
<dbReference type="Pfam" id="PF13432">
    <property type="entry name" value="TPR_16"/>
    <property type="match status" value="1"/>
</dbReference>
<keyword evidence="2 3" id="KW-0802">TPR repeat</keyword>
<dbReference type="Gene3D" id="1.25.40.10">
    <property type="entry name" value="Tetratricopeptide repeat domain"/>
    <property type="match status" value="2"/>
</dbReference>
<keyword evidence="4" id="KW-0472">Membrane</keyword>
<evidence type="ECO:0000256" key="3">
    <source>
        <dbReference type="PROSITE-ProRule" id="PRU00339"/>
    </source>
</evidence>
<dbReference type="Pfam" id="PF13374">
    <property type="entry name" value="TPR_10"/>
    <property type="match status" value="1"/>
</dbReference>
<feature type="transmembrane region" description="Helical" evidence="4">
    <location>
        <begin position="43"/>
        <end position="63"/>
    </location>
</feature>
<dbReference type="PROSITE" id="PS50005">
    <property type="entry name" value="TPR"/>
    <property type="match status" value="4"/>
</dbReference>
<dbReference type="Pfam" id="PF13414">
    <property type="entry name" value="TPR_11"/>
    <property type="match status" value="1"/>
</dbReference>
<dbReference type="PANTHER" id="PTHR44227:SF3">
    <property type="entry name" value="PROTEIN O-MANNOSYL-TRANSFERASE TMTC4"/>
    <property type="match status" value="1"/>
</dbReference>
<feature type="repeat" description="TPR" evidence="3">
    <location>
        <begin position="206"/>
        <end position="239"/>
    </location>
</feature>
<sequence>MGCVPIINTYSDPRILCIVALWTVLLLLLADNLLFFRTLTMGIAILAVPFLPASNILFTVGFVVAKRVLYLSSIGSCLITVLGFAALSKKYFGKKVSRMMYTIVAVFILPSSFFQRSAEWVDEDTLFTSGLTVCPLNAKVHYNIGKLRAEKGQAVIAEKFYREAIRLNPTYDQALNNSGNLIKDDGRYIEAEALLEKAVEIRNNFAAGWMNLGTVKAALHKEDEAEKCYSNAIKYRPRYPDAFFNLGNLYIDQDKTVKAIAAFKTAINLKNDHVGAWMNHALLLEKSGNRDAAITVIREAKSHIPNEPSVHFNLANMLGQKDEFVEAEKHFLIALKLKPNSAEIYGNLGVLYHRWGETRASR</sequence>
<keyword evidence="4" id="KW-1133">Transmembrane helix</keyword>
<evidence type="ECO:0000313" key="6">
    <source>
        <dbReference type="Proteomes" id="UP001159405"/>
    </source>
</evidence>
<dbReference type="InterPro" id="IPR052346">
    <property type="entry name" value="O-mannosyl-transferase_TMTC"/>
</dbReference>
<protein>
    <recommendedName>
        <fullName evidence="7">Dolichyl-phosphate-mannose--protein mannosyltransferase</fullName>
    </recommendedName>
</protein>
<dbReference type="Proteomes" id="UP001159405">
    <property type="component" value="Unassembled WGS sequence"/>
</dbReference>
<evidence type="ECO:0008006" key="7">
    <source>
        <dbReference type="Google" id="ProtNLM"/>
    </source>
</evidence>
<feature type="repeat" description="TPR" evidence="3">
    <location>
        <begin position="308"/>
        <end position="341"/>
    </location>
</feature>
<keyword evidence="4" id="KW-0812">Transmembrane</keyword>
<name>A0ABN8RXZ0_9CNID</name>
<reference evidence="5 6" key="1">
    <citation type="submission" date="2022-05" db="EMBL/GenBank/DDBJ databases">
        <authorList>
            <consortium name="Genoscope - CEA"/>
            <person name="William W."/>
        </authorList>
    </citation>
    <scope>NUCLEOTIDE SEQUENCE [LARGE SCALE GENOMIC DNA]</scope>
</reference>
<comment type="caution">
    <text evidence="5">The sequence shown here is derived from an EMBL/GenBank/DDBJ whole genome shotgun (WGS) entry which is preliminary data.</text>
</comment>
<dbReference type="Pfam" id="PF13181">
    <property type="entry name" value="TPR_8"/>
    <property type="match status" value="1"/>
</dbReference>
<organism evidence="5 6">
    <name type="scientific">Porites lobata</name>
    <dbReference type="NCBI Taxonomy" id="104759"/>
    <lineage>
        <taxon>Eukaryota</taxon>
        <taxon>Metazoa</taxon>
        <taxon>Cnidaria</taxon>
        <taxon>Anthozoa</taxon>
        <taxon>Hexacorallia</taxon>
        <taxon>Scleractinia</taxon>
        <taxon>Fungiina</taxon>
        <taxon>Poritidae</taxon>
        <taxon>Porites</taxon>
    </lineage>
</organism>
<feature type="repeat" description="TPR" evidence="3">
    <location>
        <begin position="138"/>
        <end position="171"/>
    </location>
</feature>
<evidence type="ECO:0000256" key="4">
    <source>
        <dbReference type="SAM" id="Phobius"/>
    </source>
</evidence>